<feature type="transmembrane region" description="Helical" evidence="7">
    <location>
        <begin position="407"/>
        <end position="427"/>
    </location>
</feature>
<feature type="transmembrane region" description="Helical" evidence="7">
    <location>
        <begin position="57"/>
        <end position="75"/>
    </location>
</feature>
<keyword evidence="5 7" id="KW-0472">Membrane</keyword>
<dbReference type="NCBIfam" id="TIGR00785">
    <property type="entry name" value="dass"/>
    <property type="match status" value="1"/>
</dbReference>
<dbReference type="EMBL" id="LDTZ01000016">
    <property type="protein sequence ID" value="KNA91501.1"/>
    <property type="molecule type" value="Genomic_DNA"/>
</dbReference>
<accession>A0ABR5ICS8</accession>
<feature type="transmembrane region" description="Helical" evidence="7">
    <location>
        <begin position="267"/>
        <end position="286"/>
    </location>
</feature>
<feature type="transmembrane region" description="Helical" evidence="7">
    <location>
        <begin position="368"/>
        <end position="387"/>
    </location>
</feature>
<evidence type="ECO:0000256" key="5">
    <source>
        <dbReference type="ARBA" id="ARBA00023136"/>
    </source>
</evidence>
<evidence type="ECO:0000256" key="6">
    <source>
        <dbReference type="SAM" id="MobiDB-lite"/>
    </source>
</evidence>
<keyword evidence="4 7" id="KW-1133">Transmembrane helix</keyword>
<dbReference type="CDD" id="cd00625">
    <property type="entry name" value="ArsB_NhaD_permease"/>
    <property type="match status" value="1"/>
</dbReference>
<sequence>MTPPSEKDPPPSDHPDSTDKPSSTDQSDSPDQPSTSDQPDSTDHAEHPHHFHLSPTWWRGGIPLIVGVIIYFIPAPAGVDANGMHMLGIFVATILGLILQPLPTGSVAIIGLALAMVTKTMTPKEALAGFSNTTIWLIVASFFIAEAFIVTGLGRRVALIFVRAIGKSSLGLAYGMGIADLILAPATPSNTARAGGVIYPIVRSLAELVDSTPKTDASRRKLGAYLMLTALQVNVVTSAMFLTAMAGNPLAQEAAEKMKIEITWGNWALAAIVPGLVSLIATPWVMSKIYAPTLKKTPEAPALARDELKKSGSMSRNEWILAATFVLLLILWCLGKQLNVDATTTAFAGIAILLVTGVLTWKDIVTDTGAWQTLIFFGVLVAMADELRKLKVIDWVGDKVASSVDGLPWLVAFAVLTLVYFYVHYLFASNTAQIVAMYAVFLGAAVATGAPPLFSALVFGFIGSLFGGLAHYSSGPAGVMYGSGYIKTSEWFRVGFLMSVVNIIIWTAIGAPWMKLIGIW</sequence>
<feature type="region of interest" description="Disordered" evidence="6">
    <location>
        <begin position="1"/>
        <end position="49"/>
    </location>
</feature>
<dbReference type="InterPro" id="IPR001898">
    <property type="entry name" value="SLC13A/DASS"/>
</dbReference>
<gene>
    <name evidence="8" type="ORF">ABW18_09935</name>
</gene>
<reference evidence="8 9" key="1">
    <citation type="submission" date="2015-05" db="EMBL/GenBank/DDBJ databases">
        <title>Draft genome sequence of the bacterium Gordonia jacobaea a new member of the Gordonia genus.</title>
        <authorList>
            <person name="Jimenez-Galisteo G."/>
            <person name="Dominguez A."/>
            <person name="Munoz E."/>
            <person name="Vinas M."/>
        </authorList>
    </citation>
    <scope>NUCLEOTIDE SEQUENCE [LARGE SCALE GENOMIC DNA]</scope>
    <source>
        <strain evidence="9">mv1</strain>
    </source>
</reference>
<feature type="transmembrane region" description="Helical" evidence="7">
    <location>
        <begin position="344"/>
        <end position="361"/>
    </location>
</feature>
<dbReference type="Proteomes" id="UP000037247">
    <property type="component" value="Unassembled WGS sequence"/>
</dbReference>
<evidence type="ECO:0000256" key="3">
    <source>
        <dbReference type="ARBA" id="ARBA00022692"/>
    </source>
</evidence>
<feature type="transmembrane region" description="Helical" evidence="7">
    <location>
        <begin position="87"/>
        <end position="115"/>
    </location>
</feature>
<protein>
    <submittedName>
        <fullName evidence="8">2-oxoglutarate translocator</fullName>
    </submittedName>
</protein>
<evidence type="ECO:0000256" key="4">
    <source>
        <dbReference type="ARBA" id="ARBA00022989"/>
    </source>
</evidence>
<feature type="compositionally biased region" description="Low complexity" evidence="6">
    <location>
        <begin position="20"/>
        <end position="39"/>
    </location>
</feature>
<keyword evidence="3 7" id="KW-0812">Transmembrane</keyword>
<evidence type="ECO:0000256" key="1">
    <source>
        <dbReference type="ARBA" id="ARBA00004141"/>
    </source>
</evidence>
<evidence type="ECO:0000313" key="9">
    <source>
        <dbReference type="Proteomes" id="UP000037247"/>
    </source>
</evidence>
<comment type="similarity">
    <text evidence="2">Belongs to the SLC13A/DASS transporter (TC 2.A.47) family. DIT1 subfamily.</text>
</comment>
<dbReference type="InterPro" id="IPR030676">
    <property type="entry name" value="CitT-rel"/>
</dbReference>
<dbReference type="RefSeq" id="WP_049698826.1">
    <property type="nucleotide sequence ID" value="NZ_LDTZ01000016.1"/>
</dbReference>
<feature type="transmembrane region" description="Helical" evidence="7">
    <location>
        <begin position="135"/>
        <end position="153"/>
    </location>
</feature>
<feature type="transmembrane region" description="Helical" evidence="7">
    <location>
        <begin position="319"/>
        <end position="338"/>
    </location>
</feature>
<keyword evidence="9" id="KW-1185">Reference proteome</keyword>
<dbReference type="PANTHER" id="PTHR42826">
    <property type="entry name" value="DICARBOXYLATE TRANSPORTER 2.1, CHLOROPLASTIC"/>
    <property type="match status" value="1"/>
</dbReference>
<organism evidence="8 9">
    <name type="scientific">Gordonia jacobaea</name>
    <dbReference type="NCBI Taxonomy" id="122202"/>
    <lineage>
        <taxon>Bacteria</taxon>
        <taxon>Bacillati</taxon>
        <taxon>Actinomycetota</taxon>
        <taxon>Actinomycetes</taxon>
        <taxon>Mycobacteriales</taxon>
        <taxon>Gordoniaceae</taxon>
        <taxon>Gordonia</taxon>
    </lineage>
</organism>
<feature type="transmembrane region" description="Helical" evidence="7">
    <location>
        <begin position="224"/>
        <end position="247"/>
    </location>
</feature>
<dbReference type="Pfam" id="PF00939">
    <property type="entry name" value="Na_sulph_symp"/>
    <property type="match status" value="1"/>
</dbReference>
<comment type="subcellular location">
    <subcellularLocation>
        <location evidence="1">Membrane</location>
        <topology evidence="1">Multi-pass membrane protein</topology>
    </subcellularLocation>
</comment>
<evidence type="ECO:0000256" key="7">
    <source>
        <dbReference type="SAM" id="Phobius"/>
    </source>
</evidence>
<evidence type="ECO:0000256" key="2">
    <source>
        <dbReference type="ARBA" id="ARBA00007349"/>
    </source>
</evidence>
<feature type="transmembrane region" description="Helical" evidence="7">
    <location>
        <begin position="439"/>
        <end position="472"/>
    </location>
</feature>
<feature type="compositionally biased region" description="Basic and acidic residues" evidence="6">
    <location>
        <begin position="1"/>
        <end position="19"/>
    </location>
</feature>
<dbReference type="PIRSF" id="PIRSF002457">
    <property type="entry name" value="DASS"/>
    <property type="match status" value="1"/>
</dbReference>
<proteinExistence type="inferred from homology"/>
<comment type="caution">
    <text evidence="8">The sequence shown here is derived from an EMBL/GenBank/DDBJ whole genome shotgun (WGS) entry which is preliminary data.</text>
</comment>
<feature type="transmembrane region" description="Helical" evidence="7">
    <location>
        <begin position="492"/>
        <end position="514"/>
    </location>
</feature>
<evidence type="ECO:0000313" key="8">
    <source>
        <dbReference type="EMBL" id="KNA91501.1"/>
    </source>
</evidence>
<name>A0ABR5ICS8_9ACTN</name>